<proteinExistence type="predicted"/>
<evidence type="ECO:0000256" key="1">
    <source>
        <dbReference type="SAM" id="MobiDB-lite"/>
    </source>
</evidence>
<accession>A0A392TG73</accession>
<protein>
    <submittedName>
        <fullName evidence="2">Uncharacterized protein</fullName>
    </submittedName>
</protein>
<feature type="non-terminal residue" evidence="2">
    <location>
        <position position="50"/>
    </location>
</feature>
<feature type="region of interest" description="Disordered" evidence="1">
    <location>
        <begin position="1"/>
        <end position="50"/>
    </location>
</feature>
<feature type="compositionally biased region" description="Polar residues" evidence="1">
    <location>
        <begin position="8"/>
        <end position="17"/>
    </location>
</feature>
<sequence>MRAAQVTPARSASNRTTPIPAARCANYPRALRKNQKKTQETEKHGALRHT</sequence>
<name>A0A392TG73_9FABA</name>
<dbReference type="Proteomes" id="UP000265520">
    <property type="component" value="Unassembled WGS sequence"/>
</dbReference>
<evidence type="ECO:0000313" key="3">
    <source>
        <dbReference type="Proteomes" id="UP000265520"/>
    </source>
</evidence>
<evidence type="ECO:0000313" key="2">
    <source>
        <dbReference type="EMBL" id="MCI60008.1"/>
    </source>
</evidence>
<dbReference type="EMBL" id="LXQA010573643">
    <property type="protein sequence ID" value="MCI60008.1"/>
    <property type="molecule type" value="Genomic_DNA"/>
</dbReference>
<feature type="compositionally biased region" description="Basic and acidic residues" evidence="1">
    <location>
        <begin position="37"/>
        <end position="50"/>
    </location>
</feature>
<dbReference type="AlphaFoldDB" id="A0A392TG73"/>
<organism evidence="2 3">
    <name type="scientific">Trifolium medium</name>
    <dbReference type="NCBI Taxonomy" id="97028"/>
    <lineage>
        <taxon>Eukaryota</taxon>
        <taxon>Viridiplantae</taxon>
        <taxon>Streptophyta</taxon>
        <taxon>Embryophyta</taxon>
        <taxon>Tracheophyta</taxon>
        <taxon>Spermatophyta</taxon>
        <taxon>Magnoliopsida</taxon>
        <taxon>eudicotyledons</taxon>
        <taxon>Gunneridae</taxon>
        <taxon>Pentapetalae</taxon>
        <taxon>rosids</taxon>
        <taxon>fabids</taxon>
        <taxon>Fabales</taxon>
        <taxon>Fabaceae</taxon>
        <taxon>Papilionoideae</taxon>
        <taxon>50 kb inversion clade</taxon>
        <taxon>NPAAA clade</taxon>
        <taxon>Hologalegina</taxon>
        <taxon>IRL clade</taxon>
        <taxon>Trifolieae</taxon>
        <taxon>Trifolium</taxon>
    </lineage>
</organism>
<comment type="caution">
    <text evidence="2">The sequence shown here is derived from an EMBL/GenBank/DDBJ whole genome shotgun (WGS) entry which is preliminary data.</text>
</comment>
<reference evidence="2 3" key="1">
    <citation type="journal article" date="2018" name="Front. Plant Sci.">
        <title>Red Clover (Trifolium pratense) and Zigzag Clover (T. medium) - A Picture of Genomic Similarities and Differences.</title>
        <authorList>
            <person name="Dluhosova J."/>
            <person name="Istvanek J."/>
            <person name="Nedelnik J."/>
            <person name="Repkova J."/>
        </authorList>
    </citation>
    <scope>NUCLEOTIDE SEQUENCE [LARGE SCALE GENOMIC DNA]</scope>
    <source>
        <strain evidence="3">cv. 10/8</strain>
        <tissue evidence="2">Leaf</tissue>
    </source>
</reference>
<keyword evidence="3" id="KW-1185">Reference proteome</keyword>